<evidence type="ECO:0000313" key="3">
    <source>
        <dbReference type="Proteomes" id="UP000613401"/>
    </source>
</evidence>
<reference evidence="2" key="2">
    <citation type="submission" date="2020-03" db="EMBL/GenBank/DDBJ databases">
        <authorList>
            <person name="Fu F.-F."/>
            <person name="Chen J."/>
        </authorList>
    </citation>
    <scope>NUCLEOTIDE SEQUENCE</scope>
    <source>
        <strain evidence="2">Lc1</strain>
    </source>
</reference>
<evidence type="ECO:0000313" key="2">
    <source>
        <dbReference type="EMBL" id="KAF3803129.1"/>
    </source>
</evidence>
<dbReference type="RefSeq" id="XP_045262288.1">
    <property type="nucleotide sequence ID" value="XM_045411690.1"/>
</dbReference>
<name>A0A8H4CFV3_COLGL</name>
<dbReference type="InterPro" id="IPR044053">
    <property type="entry name" value="AsaB-like"/>
</dbReference>
<reference evidence="2" key="1">
    <citation type="journal article" date="2020" name="Phytopathology">
        <title>Genome sequence and comparative analysis of Colletotrichum gloeosporioides isolated from Liriodendron leaves.</title>
        <authorList>
            <person name="Fu F.F."/>
            <person name="Hao Z."/>
            <person name="Wang P."/>
            <person name="Lu Y."/>
            <person name="Xue L.J."/>
            <person name="Wei G."/>
            <person name="Tian Y."/>
            <person name="Baishi H."/>
            <person name="Xu H."/>
            <person name="Shi J."/>
            <person name="Cheng T."/>
            <person name="Wang G."/>
            <person name="Yi Y."/>
            <person name="Chen J."/>
        </authorList>
    </citation>
    <scope>NUCLEOTIDE SEQUENCE</scope>
    <source>
        <strain evidence="2">Lc1</strain>
    </source>
</reference>
<organism evidence="2 3">
    <name type="scientific">Colletotrichum gloeosporioides</name>
    <name type="common">Anthracnose fungus</name>
    <name type="synonym">Glomerella cingulata</name>
    <dbReference type="NCBI Taxonomy" id="474922"/>
    <lineage>
        <taxon>Eukaryota</taxon>
        <taxon>Fungi</taxon>
        <taxon>Dikarya</taxon>
        <taxon>Ascomycota</taxon>
        <taxon>Pezizomycotina</taxon>
        <taxon>Sordariomycetes</taxon>
        <taxon>Hypocreomycetidae</taxon>
        <taxon>Glomerellales</taxon>
        <taxon>Glomerellaceae</taxon>
        <taxon>Colletotrichum</taxon>
        <taxon>Colletotrichum gloeosporioides species complex</taxon>
    </lineage>
</organism>
<protein>
    <recommendedName>
        <fullName evidence="4">Methyltransferase</fullName>
    </recommendedName>
</protein>
<dbReference type="AlphaFoldDB" id="A0A8H4CFV3"/>
<dbReference type="PANTHER" id="PTHR34598:SF3">
    <property type="entry name" value="OXIDOREDUCTASE AN1597"/>
    <property type="match status" value="1"/>
</dbReference>
<comment type="caution">
    <text evidence="2">The sequence shown here is derived from an EMBL/GenBank/DDBJ whole genome shotgun (WGS) entry which is preliminary data.</text>
</comment>
<dbReference type="EMBL" id="WVTB01000056">
    <property type="protein sequence ID" value="KAF3803129.1"/>
    <property type="molecule type" value="Genomic_DNA"/>
</dbReference>
<evidence type="ECO:0000256" key="1">
    <source>
        <dbReference type="ARBA" id="ARBA00023604"/>
    </source>
</evidence>
<feature type="non-terminal residue" evidence="2">
    <location>
        <position position="1"/>
    </location>
</feature>
<sequence length="273" mass="31263">NNNNNNNFNDPITFPKDPKERENLLELPGNRKVFLAQPAVVTDVGDNIQHYTLDCHGFQFVNHTTKCSKEIFLDEAIIKARYYPEVEQLIKDLCSTGASFVHVFDYAARGPLNRGDSDPNINRPVKSVHCDQSYEGAKRVVMSRFPDKAFADEVVENRRFQIMNIWRPLEPIYPDPFAVTDARSIPDSDLVALPVIAGDYTEESWAAEPNPAHRWYFKFGQKPDEVLIFKCFDSSKNKDVARRVLHAAFTDRAQEHMPPRESFEVRAVVVYGE</sequence>
<dbReference type="GO" id="GO:0016491">
    <property type="term" value="F:oxidoreductase activity"/>
    <property type="evidence" value="ECO:0007669"/>
    <property type="project" value="InterPro"/>
</dbReference>
<comment type="similarity">
    <text evidence="1">Belongs to the asaB hydroxylase/desaturase family.</text>
</comment>
<evidence type="ECO:0008006" key="4">
    <source>
        <dbReference type="Google" id="ProtNLM"/>
    </source>
</evidence>
<proteinExistence type="inferred from homology"/>
<keyword evidence="3" id="KW-1185">Reference proteome</keyword>
<dbReference type="Proteomes" id="UP000613401">
    <property type="component" value="Unassembled WGS sequence"/>
</dbReference>
<dbReference type="PANTHER" id="PTHR34598">
    <property type="entry name" value="BLL6449 PROTEIN"/>
    <property type="match status" value="1"/>
</dbReference>
<accession>A0A8H4CFV3</accession>
<gene>
    <name evidence="2" type="ORF">GCG54_00011798</name>
</gene>
<dbReference type="GeneID" id="69018921"/>
<dbReference type="NCBIfam" id="NF041278">
    <property type="entry name" value="CmcJ_NvfI_EfuI"/>
    <property type="match status" value="1"/>
</dbReference>